<dbReference type="Pfam" id="PF01103">
    <property type="entry name" value="Omp85"/>
    <property type="match status" value="1"/>
</dbReference>
<dbReference type="NCBIfam" id="TIGR03303">
    <property type="entry name" value="OM_YaeT"/>
    <property type="match status" value="1"/>
</dbReference>
<dbReference type="PROSITE" id="PS51779">
    <property type="entry name" value="POTRA"/>
    <property type="match status" value="2"/>
</dbReference>
<dbReference type="InterPro" id="IPR000184">
    <property type="entry name" value="Bac_surfAg_D15"/>
</dbReference>
<sequence length="763" mass="86363">MSFFRLNILLIAFVVFLIPGISYSSSCFILHDIRIDGINKIDKSMIIEKLPFQIGEKISEKDLSRVVSDIYAMGFFDDVSIKIVNDIALISVKEMPIVRSVSFNGVNVFSKEHMLNMLNKFGITQGSFFNKDSLNNIKNEITLNYSTKGIHCIDISLDKTIVSDDLVDITFNINEGPIAKIRSINIIGNKSFSEKSLLKLFKSSPTNIFSWYTKNDVFIREILESDLNKLRIFYMDNGYANFKLHDQKIVFSFDKDMVDILITIDEGKLYKINNVKLLCNSYEFYKKTLDLINIKKGDIYSISNINNAIISIKEYLGSLGFALADINFLIETKEESLVDIVFSLDIGDIVYINKINITGNSYTLDKVIRRELRQFESSIYNYQKIKLSKEKLDRLGFFNKVSMEFNQFPDSNDLVDININVEEKPTGVFNVGFGYGSSDKIVFSAVVSDDNLFGNGSDLRLQLNRSRESSSATISYTDPYFLDKKIRSTAMLDYKINNQHGECNNCKIKSLKQGVILGIPVSESSSLSFGFSLENNNIISFNKLSSVYNRFLDQYGCNTKSININLGLSDDTLDSNIFPRSGSFKGAKLDFSFIDLKYVLVTANYQRYLLFADKYLLSVNGLIDYGVSYGSKDYPYIKNIYAGGIGSVRSYRASSVGPKDFLTGEYIGGSSRILANAQFYIPLPDSSIDKVLRPFIFIDAGRVFNKSIKKYNDSIDCGWRYSTGLGASWRSPVGMMQISYGMPLNRHMGDDIQYLQIQMGTSF</sequence>
<accession>M1LTZ8</accession>
<comment type="subunit">
    <text evidence="8">Part of the Bam complex.</text>
</comment>
<keyword evidence="5 8" id="KW-0677">Repeat</keyword>
<comment type="subcellular location">
    <subcellularLocation>
        <location evidence="8">Cell outer membrane</location>
    </subcellularLocation>
    <subcellularLocation>
        <location evidence="1">Membrane</location>
    </subcellularLocation>
</comment>
<evidence type="ECO:0000256" key="3">
    <source>
        <dbReference type="ARBA" id="ARBA00022692"/>
    </source>
</evidence>
<feature type="domain" description="POTRA" evidence="10">
    <location>
        <begin position="179"/>
        <end position="267"/>
    </location>
</feature>
<keyword evidence="12" id="KW-1185">Reference proteome</keyword>
<gene>
    <name evidence="8" type="primary">bamA</name>
    <name evidence="11" type="ORF">ST1E_0638</name>
</gene>
<dbReference type="PIRSF" id="PIRSF006076">
    <property type="entry name" value="OM_assembly_OMP85"/>
    <property type="match status" value="1"/>
</dbReference>
<dbReference type="InterPro" id="IPR010827">
    <property type="entry name" value="BamA/TamA_POTRA"/>
</dbReference>
<protein>
    <recommendedName>
        <fullName evidence="8 9">Outer membrane protein assembly factor BamA</fullName>
    </recommendedName>
</protein>
<dbReference type="PATRIC" id="fig|1208921.3.peg.312"/>
<evidence type="ECO:0000256" key="6">
    <source>
        <dbReference type="ARBA" id="ARBA00023136"/>
    </source>
</evidence>
<dbReference type="GO" id="GO:0043165">
    <property type="term" value="P:Gram-negative-bacterium-type cell outer membrane assembly"/>
    <property type="evidence" value="ECO:0007669"/>
    <property type="project" value="UniProtKB-UniRule"/>
</dbReference>
<reference evidence="11 12" key="1">
    <citation type="journal article" date="2013" name="Genome Biol. Evol.">
        <title>Genome evolution and phylogenomic analysis of candidatus kinetoplastibacterium, the betaproteobacterial endosymbionts of strigomonas and angomonas.</title>
        <authorList>
            <person name="Alves J.M."/>
            <person name="Serrano M.G."/>
            <person name="Maia da Silva F."/>
            <person name="Voegtly L.J."/>
            <person name="Matveyev A.V."/>
            <person name="Teixeira M.M."/>
            <person name="Camargo E.P."/>
            <person name="Buck G.A."/>
        </authorList>
    </citation>
    <scope>NUCLEOTIDE SEQUENCE [LARGE SCALE GENOMIC DNA]</scope>
    <source>
        <strain evidence="11 12">TCC219</strain>
    </source>
</reference>
<keyword evidence="2 8" id="KW-1134">Transmembrane beta strand</keyword>
<evidence type="ECO:0000256" key="7">
    <source>
        <dbReference type="ARBA" id="ARBA00023237"/>
    </source>
</evidence>
<dbReference type="AlphaFoldDB" id="M1LTZ8"/>
<dbReference type="InterPro" id="IPR039910">
    <property type="entry name" value="D15-like"/>
</dbReference>
<name>M1LTZ8_9PROT</name>
<dbReference type="InterPro" id="IPR023707">
    <property type="entry name" value="OM_assembly_BamA"/>
</dbReference>
<evidence type="ECO:0000256" key="1">
    <source>
        <dbReference type="ARBA" id="ARBA00004370"/>
    </source>
</evidence>
<keyword evidence="3 8" id="KW-0812">Transmembrane</keyword>
<dbReference type="PANTHER" id="PTHR12815:SF23">
    <property type="entry name" value="OUTER MEMBRANE PROTEIN ASSEMBLY FACTOR BAMA"/>
    <property type="match status" value="1"/>
</dbReference>
<comment type="similarity">
    <text evidence="8">Belongs to the BamA family.</text>
</comment>
<dbReference type="Proteomes" id="UP000011658">
    <property type="component" value="Chromosome"/>
</dbReference>
<dbReference type="HOGENOM" id="CLU_007664_1_0_4"/>
<comment type="function">
    <text evidence="8">Part of the outer membrane protein assembly complex, which is involved in assembly and insertion of beta-barrel proteins into the outer membrane.</text>
</comment>
<evidence type="ECO:0000313" key="12">
    <source>
        <dbReference type="Proteomes" id="UP000011658"/>
    </source>
</evidence>
<evidence type="ECO:0000259" key="10">
    <source>
        <dbReference type="PROSITE" id="PS51779"/>
    </source>
</evidence>
<dbReference type="Pfam" id="PF07244">
    <property type="entry name" value="POTRA"/>
    <property type="match status" value="5"/>
</dbReference>
<dbReference type="OrthoDB" id="9803054at2"/>
<keyword evidence="4 8" id="KW-0732">Signal</keyword>
<dbReference type="EMBL" id="CP003806">
    <property type="protein sequence ID" value="AGF49032.1"/>
    <property type="molecule type" value="Genomic_DNA"/>
</dbReference>
<evidence type="ECO:0000256" key="4">
    <source>
        <dbReference type="ARBA" id="ARBA00022729"/>
    </source>
</evidence>
<evidence type="ECO:0000256" key="5">
    <source>
        <dbReference type="ARBA" id="ARBA00022737"/>
    </source>
</evidence>
<proteinExistence type="inferred from homology"/>
<dbReference type="STRING" id="1208921.ST1E_0638"/>
<evidence type="ECO:0000313" key="11">
    <source>
        <dbReference type="EMBL" id="AGF49032.1"/>
    </source>
</evidence>
<dbReference type="KEGG" id="kga:ST1E_0638"/>
<evidence type="ECO:0000256" key="9">
    <source>
        <dbReference type="NCBIfam" id="TIGR03303"/>
    </source>
</evidence>
<evidence type="ECO:0000256" key="2">
    <source>
        <dbReference type="ARBA" id="ARBA00022452"/>
    </source>
</evidence>
<evidence type="ECO:0000256" key="8">
    <source>
        <dbReference type="HAMAP-Rule" id="MF_01430"/>
    </source>
</evidence>
<organism evidence="11 12">
    <name type="scientific">Candidatus Kinetoplastidibacterium galati TCC219</name>
    <dbReference type="NCBI Taxonomy" id="1208921"/>
    <lineage>
        <taxon>Bacteria</taxon>
        <taxon>Pseudomonadati</taxon>
        <taxon>Pseudomonadota</taxon>
        <taxon>Betaproteobacteria</taxon>
        <taxon>Candidatus Kinetoplastidibacterium</taxon>
    </lineage>
</organism>
<dbReference type="Gene3D" id="2.40.160.50">
    <property type="entry name" value="membrane protein fhac: a member of the omp85/tpsb transporter family"/>
    <property type="match status" value="1"/>
</dbReference>
<dbReference type="Gene3D" id="3.10.20.310">
    <property type="entry name" value="membrane protein fhac"/>
    <property type="match status" value="5"/>
</dbReference>
<dbReference type="eggNOG" id="COG4775">
    <property type="taxonomic scope" value="Bacteria"/>
</dbReference>
<feature type="domain" description="POTRA" evidence="10">
    <location>
        <begin position="350"/>
        <end position="424"/>
    </location>
</feature>
<dbReference type="GO" id="GO:0051205">
    <property type="term" value="P:protein insertion into membrane"/>
    <property type="evidence" value="ECO:0007669"/>
    <property type="project" value="UniProtKB-UniRule"/>
</dbReference>
<keyword evidence="7 8" id="KW-0998">Cell outer membrane</keyword>
<dbReference type="InterPro" id="IPR034746">
    <property type="entry name" value="POTRA"/>
</dbReference>
<dbReference type="HAMAP" id="MF_01430">
    <property type="entry name" value="OM_assembly_BamA"/>
    <property type="match status" value="1"/>
</dbReference>
<keyword evidence="6 8" id="KW-0472">Membrane</keyword>
<dbReference type="GO" id="GO:0009279">
    <property type="term" value="C:cell outer membrane"/>
    <property type="evidence" value="ECO:0007669"/>
    <property type="project" value="UniProtKB-SubCell"/>
</dbReference>
<dbReference type="PANTHER" id="PTHR12815">
    <property type="entry name" value="SORTING AND ASSEMBLY MACHINERY SAMM50 PROTEIN FAMILY MEMBER"/>
    <property type="match status" value="1"/>
</dbReference>
<dbReference type="RefSeq" id="WP_015389517.1">
    <property type="nucleotide sequence ID" value="NC_020284.1"/>
</dbReference>